<proteinExistence type="predicted"/>
<dbReference type="EMBL" id="BAABME010001061">
    <property type="protein sequence ID" value="GAA0147300.1"/>
    <property type="molecule type" value="Genomic_DNA"/>
</dbReference>
<accession>A0AAV3P6T1</accession>
<dbReference type="AlphaFoldDB" id="A0AAV3P6T1"/>
<sequence length="99" mass="11432">MEWPFSPIRSSYSPMRWLVGLFPGLVLKKENAREEGVLHRRLKNLVGEHTTLQEKYRASVRHTEAVRAALEGVQVERGSAMKERDIAVKERYSLHACKD</sequence>
<protein>
    <submittedName>
        <fullName evidence="1">Uncharacterized protein</fullName>
    </submittedName>
</protein>
<name>A0AAV3P6T1_LITER</name>
<evidence type="ECO:0000313" key="2">
    <source>
        <dbReference type="Proteomes" id="UP001454036"/>
    </source>
</evidence>
<evidence type="ECO:0000313" key="1">
    <source>
        <dbReference type="EMBL" id="GAA0147300.1"/>
    </source>
</evidence>
<keyword evidence="2" id="KW-1185">Reference proteome</keyword>
<reference evidence="1 2" key="1">
    <citation type="submission" date="2024-01" db="EMBL/GenBank/DDBJ databases">
        <title>The complete chloroplast genome sequence of Lithospermum erythrorhizon: insights into the phylogenetic relationship among Boraginaceae species and the maternal lineages of purple gromwells.</title>
        <authorList>
            <person name="Okada T."/>
            <person name="Watanabe K."/>
        </authorList>
    </citation>
    <scope>NUCLEOTIDE SEQUENCE [LARGE SCALE GENOMIC DNA]</scope>
</reference>
<comment type="caution">
    <text evidence="1">The sequence shown here is derived from an EMBL/GenBank/DDBJ whole genome shotgun (WGS) entry which is preliminary data.</text>
</comment>
<organism evidence="1 2">
    <name type="scientific">Lithospermum erythrorhizon</name>
    <name type="common">Purple gromwell</name>
    <name type="synonym">Lithospermum officinale var. erythrorhizon</name>
    <dbReference type="NCBI Taxonomy" id="34254"/>
    <lineage>
        <taxon>Eukaryota</taxon>
        <taxon>Viridiplantae</taxon>
        <taxon>Streptophyta</taxon>
        <taxon>Embryophyta</taxon>
        <taxon>Tracheophyta</taxon>
        <taxon>Spermatophyta</taxon>
        <taxon>Magnoliopsida</taxon>
        <taxon>eudicotyledons</taxon>
        <taxon>Gunneridae</taxon>
        <taxon>Pentapetalae</taxon>
        <taxon>asterids</taxon>
        <taxon>lamiids</taxon>
        <taxon>Boraginales</taxon>
        <taxon>Boraginaceae</taxon>
        <taxon>Boraginoideae</taxon>
        <taxon>Lithospermeae</taxon>
        <taxon>Lithospermum</taxon>
    </lineage>
</organism>
<dbReference type="Proteomes" id="UP001454036">
    <property type="component" value="Unassembled WGS sequence"/>
</dbReference>
<gene>
    <name evidence="1" type="ORF">LIER_07036</name>
</gene>